<comment type="caution">
    <text evidence="2">The sequence shown here is derived from an EMBL/GenBank/DDBJ whole genome shotgun (WGS) entry which is preliminary data.</text>
</comment>
<dbReference type="OrthoDB" id="4504509at2"/>
<proteinExistence type="predicted"/>
<reference evidence="2 3" key="1">
    <citation type="submission" date="2019-10" db="EMBL/GenBank/DDBJ databases">
        <title>Nocardia macrotermitis sp. nov. and Nocardia aurantia sp. nov., isolated from the gut of fungus growing-termite Macrotermes natalensis.</title>
        <authorList>
            <person name="Benndorf R."/>
            <person name="Schwitalla J."/>
            <person name="Martin K."/>
            <person name="De Beer W."/>
            <person name="Kaster A.-K."/>
            <person name="Vollmers J."/>
            <person name="Poulsen M."/>
            <person name="Beemelmanns C."/>
        </authorList>
    </citation>
    <scope>NUCLEOTIDE SEQUENCE [LARGE SCALE GENOMIC DNA]</scope>
    <source>
        <strain evidence="2 3">RB56</strain>
    </source>
</reference>
<evidence type="ECO:0000313" key="3">
    <source>
        <dbReference type="Proteomes" id="UP000431401"/>
    </source>
</evidence>
<feature type="region of interest" description="Disordered" evidence="1">
    <location>
        <begin position="371"/>
        <end position="417"/>
    </location>
</feature>
<keyword evidence="3" id="KW-1185">Reference proteome</keyword>
<dbReference type="AlphaFoldDB" id="A0A7K0DLX3"/>
<dbReference type="RefSeq" id="WP_153341159.1">
    <property type="nucleotide sequence ID" value="NZ_WEGI01000004.1"/>
</dbReference>
<dbReference type="EMBL" id="WEGI01000004">
    <property type="protein sequence ID" value="MQY26760.1"/>
    <property type="molecule type" value="Genomic_DNA"/>
</dbReference>
<gene>
    <name evidence="2" type="ORF">NRB56_23330</name>
</gene>
<organism evidence="2 3">
    <name type="scientific">Nocardia aurantia</name>
    <dbReference type="NCBI Taxonomy" id="2585199"/>
    <lineage>
        <taxon>Bacteria</taxon>
        <taxon>Bacillati</taxon>
        <taxon>Actinomycetota</taxon>
        <taxon>Actinomycetes</taxon>
        <taxon>Mycobacteriales</taxon>
        <taxon>Nocardiaceae</taxon>
        <taxon>Nocardia</taxon>
    </lineage>
</organism>
<sequence>MAIELQWSTLYAAGRHCHDLADRLSLAFGPLESVLVRECKGMAGDAPGCLQWAAEYDVIAADHFRAVAALVNALVKYGDVLNAFGWNYAVSQHPDHMPDKPTESELYYDTEMDMPASSAGNGPGVDRDGGDSGVYEKFLDKIQDELGGLPNGNIRLLDTAALAWNAFAHNNAVTEAAADIQTVIGLFDSISDPHKDTLLEQLGTLRGAATDVAASSLSISTAVSDYAAGTGEVRSAISGIVSTAVIGIAVTAAVGIVAAVFTFGAGAAAAGGGIATIIANTVNAVRTAYEGTKLIRILGLLGRLGRGAVGVIEAFNAAKNIKTVTGALATILALKVAIDSLDDDRTHAGPANSSNTPGTPDYQQRVEELAKDPAKNGKISPQSRREAEVGLANENAGRVGPLERAPLGPHGEDQGEFIDTETNLRWDVKSSPDVIPDYRPPQVAGNPISNPQSDQEFIDMVNDSIASGEGVMIDESGMTADRKARLQEIVANNPQWQGKVLW</sequence>
<evidence type="ECO:0000256" key="1">
    <source>
        <dbReference type="SAM" id="MobiDB-lite"/>
    </source>
</evidence>
<name>A0A7K0DLX3_9NOCA</name>
<protein>
    <submittedName>
        <fullName evidence="2">Uncharacterized protein</fullName>
    </submittedName>
</protein>
<evidence type="ECO:0000313" key="2">
    <source>
        <dbReference type="EMBL" id="MQY26760.1"/>
    </source>
</evidence>
<accession>A0A7K0DLX3</accession>
<dbReference type="Proteomes" id="UP000431401">
    <property type="component" value="Unassembled WGS sequence"/>
</dbReference>